<reference evidence="1 2" key="1">
    <citation type="submission" date="2020-08" db="EMBL/GenBank/DDBJ databases">
        <title>Functional genomics of gut bacteria from endangered species of beetles.</title>
        <authorList>
            <person name="Carlos-Shanley C."/>
        </authorList>
    </citation>
    <scope>NUCLEOTIDE SEQUENCE [LARGE SCALE GENOMIC DNA]</scope>
    <source>
        <strain evidence="1 2">S00070</strain>
    </source>
</reference>
<dbReference type="Proteomes" id="UP000524404">
    <property type="component" value="Unassembled WGS sequence"/>
</dbReference>
<evidence type="ECO:0000313" key="2">
    <source>
        <dbReference type="Proteomes" id="UP000524404"/>
    </source>
</evidence>
<proteinExistence type="predicted"/>
<dbReference type="RefSeq" id="WP_184134560.1">
    <property type="nucleotide sequence ID" value="NZ_JACHKT010000017.1"/>
</dbReference>
<accession>A0A841EWP1</accession>
<protein>
    <submittedName>
        <fullName evidence="1">Uncharacterized protein</fullName>
    </submittedName>
</protein>
<keyword evidence="2" id="KW-1185">Reference proteome</keyword>
<evidence type="ECO:0000313" key="1">
    <source>
        <dbReference type="EMBL" id="MBB6003881.1"/>
    </source>
</evidence>
<sequence>MEILLSALERQIKMEKFRVDKREMMKQNPICFNEPLQDSHPQYLEELKKGYAI</sequence>
<name>A0A841EWP1_9BACT</name>
<gene>
    <name evidence="1" type="ORF">HNP25_002540</name>
</gene>
<organism evidence="1 2">
    <name type="scientific">Arcicella rosea</name>
    <dbReference type="NCBI Taxonomy" id="502909"/>
    <lineage>
        <taxon>Bacteria</taxon>
        <taxon>Pseudomonadati</taxon>
        <taxon>Bacteroidota</taxon>
        <taxon>Cytophagia</taxon>
        <taxon>Cytophagales</taxon>
        <taxon>Flectobacillaceae</taxon>
        <taxon>Arcicella</taxon>
    </lineage>
</organism>
<dbReference type="AlphaFoldDB" id="A0A841EWP1"/>
<comment type="caution">
    <text evidence="1">The sequence shown here is derived from an EMBL/GenBank/DDBJ whole genome shotgun (WGS) entry which is preliminary data.</text>
</comment>
<dbReference type="EMBL" id="JACHKT010000017">
    <property type="protein sequence ID" value="MBB6003881.1"/>
    <property type="molecule type" value="Genomic_DNA"/>
</dbReference>